<gene>
    <name evidence="8" type="primary">tsaD</name>
    <name evidence="10" type="ORF">A2845_05530</name>
</gene>
<keyword evidence="2 8" id="KW-0808">Transferase</keyword>
<evidence type="ECO:0000256" key="5">
    <source>
        <dbReference type="ARBA" id="ARBA00023004"/>
    </source>
</evidence>
<dbReference type="EC" id="2.3.1.234" evidence="8"/>
<comment type="catalytic activity">
    <reaction evidence="7 8">
        <text>L-threonylcarbamoyladenylate + adenosine(37) in tRNA = N(6)-L-threonylcarbamoyladenosine(37) in tRNA + AMP + H(+)</text>
        <dbReference type="Rhea" id="RHEA:37059"/>
        <dbReference type="Rhea" id="RHEA-COMP:10162"/>
        <dbReference type="Rhea" id="RHEA-COMP:10163"/>
        <dbReference type="ChEBI" id="CHEBI:15378"/>
        <dbReference type="ChEBI" id="CHEBI:73682"/>
        <dbReference type="ChEBI" id="CHEBI:74411"/>
        <dbReference type="ChEBI" id="CHEBI:74418"/>
        <dbReference type="ChEBI" id="CHEBI:456215"/>
        <dbReference type="EC" id="2.3.1.234"/>
    </reaction>
</comment>
<feature type="binding site" evidence="8">
    <location>
        <position position="232"/>
    </location>
    <ligand>
        <name>substrate</name>
    </ligand>
</feature>
<dbReference type="HAMAP" id="MF_01445">
    <property type="entry name" value="TsaD"/>
    <property type="match status" value="1"/>
</dbReference>
<feature type="binding site" evidence="8">
    <location>
        <position position="219"/>
    </location>
    <ligand>
        <name>substrate</name>
    </ligand>
</feature>
<dbReference type="GO" id="GO:0005737">
    <property type="term" value="C:cytoplasm"/>
    <property type="evidence" value="ECO:0007669"/>
    <property type="project" value="UniProtKB-SubCell"/>
</dbReference>
<evidence type="ECO:0000256" key="3">
    <source>
        <dbReference type="ARBA" id="ARBA00022694"/>
    </source>
</evidence>
<dbReference type="PANTHER" id="PTHR11735">
    <property type="entry name" value="TRNA N6-ADENOSINE THREONYLCARBAMOYLTRANSFERASE"/>
    <property type="match status" value="1"/>
</dbReference>
<reference evidence="10 11" key="1">
    <citation type="journal article" date="2016" name="Nat. Commun.">
        <title>Thousands of microbial genomes shed light on interconnected biogeochemical processes in an aquifer system.</title>
        <authorList>
            <person name="Anantharaman K."/>
            <person name="Brown C.T."/>
            <person name="Hug L.A."/>
            <person name="Sharon I."/>
            <person name="Castelle C.J."/>
            <person name="Probst A.J."/>
            <person name="Thomas B.C."/>
            <person name="Singh A."/>
            <person name="Wilkins M.J."/>
            <person name="Karaoz U."/>
            <person name="Brodie E.L."/>
            <person name="Williams K.H."/>
            <person name="Hubbard S.S."/>
            <person name="Banfield J.F."/>
        </authorList>
    </citation>
    <scope>NUCLEOTIDE SEQUENCE [LARGE SCALE GENOMIC DNA]</scope>
</reference>
<dbReference type="InterPro" id="IPR022450">
    <property type="entry name" value="TsaD"/>
</dbReference>
<keyword evidence="6 8" id="KW-0012">Acyltransferase</keyword>
<proteinExistence type="inferred from homology"/>
<feature type="binding site" evidence="8">
    <location>
        <position position="325"/>
    </location>
    <ligand>
        <name>substrate</name>
    </ligand>
</feature>
<keyword evidence="4 8" id="KW-0479">Metal-binding</keyword>
<feature type="domain" description="Gcp-like" evidence="9">
    <location>
        <begin position="30"/>
        <end position="78"/>
    </location>
</feature>
<evidence type="ECO:0000256" key="1">
    <source>
        <dbReference type="ARBA" id="ARBA00022490"/>
    </source>
</evidence>
<protein>
    <recommendedName>
        <fullName evidence="8">tRNA N6-adenosine threonylcarbamoyltransferase</fullName>
        <ecNumber evidence="8">2.3.1.234</ecNumber>
    </recommendedName>
    <alternativeName>
        <fullName evidence="8">N6-L-threonylcarbamoyladenine synthase</fullName>
        <shortName evidence="8">t(6)A synthase</shortName>
    </alternativeName>
    <alternativeName>
        <fullName evidence="8">t(6)A37 threonylcarbamoyladenosine biosynthesis protein TsaD</fullName>
    </alternativeName>
    <alternativeName>
        <fullName evidence="8">tRNA threonylcarbamoyladenosine biosynthesis protein TsaD</fullName>
    </alternativeName>
</protein>
<dbReference type="InterPro" id="IPR017861">
    <property type="entry name" value="KAE1/TsaD"/>
</dbReference>
<comment type="cofactor">
    <cofactor evidence="8">
        <name>Fe(2+)</name>
        <dbReference type="ChEBI" id="CHEBI:29033"/>
    </cofactor>
    <text evidence="8">Binds 1 Fe(2+) ion per subunit.</text>
</comment>
<evidence type="ECO:0000313" key="11">
    <source>
        <dbReference type="Proteomes" id="UP000177122"/>
    </source>
</evidence>
<feature type="binding site" evidence="8">
    <location>
        <begin position="186"/>
        <end position="190"/>
    </location>
    <ligand>
        <name>substrate</name>
    </ligand>
</feature>
<comment type="caution">
    <text evidence="8">Lacks conserved residue(s) required for the propagation of feature annotation.</text>
</comment>
<dbReference type="FunFam" id="3.30.420.40:FF:000040">
    <property type="entry name" value="tRNA N6-adenosine threonylcarbamoyltransferase"/>
    <property type="match status" value="1"/>
</dbReference>
<evidence type="ECO:0000256" key="4">
    <source>
        <dbReference type="ARBA" id="ARBA00022723"/>
    </source>
</evidence>
<evidence type="ECO:0000256" key="8">
    <source>
        <dbReference type="HAMAP-Rule" id="MF_01445"/>
    </source>
</evidence>
<dbReference type="NCBIfam" id="TIGR00329">
    <property type="entry name" value="gcp_kae1"/>
    <property type="match status" value="1"/>
</dbReference>
<evidence type="ECO:0000256" key="7">
    <source>
        <dbReference type="ARBA" id="ARBA00048117"/>
    </source>
</evidence>
<sequence length="391" mass="43029">MRILSIETSCDETAIAIIETTSDLPHCAFKILANQTLTQIELHKQYGGVFPMMAKREHARTLVPLLKVALKEAGLYKETSRHVIESPLRKEFEHMLLREPELYAQFIADVPNWDPPQIDMIAVTSGPGLEPALWVGINFAKALSLVWKTPVIPINHMEGHMLTPLLEPTADGMRLMETLFPVLGLLVSGGHTELVLMKTWGTYELLGETKDDAVGEAFDKVARILGLPYPGGPEIARLALLGTGGKYTLPRPMLHAENFDFSFSGLKTAVLYLAKDIGVLSDEQKQDIAREFEEACAEVLTKKTRRASEEYGARMIVVGGGVSANKRLRDTLVETMRNEGSSVPVYFPGATLSTDNALMIAIAAATRQGQKPQSLDHIIANGNWRITSVLT</sequence>
<dbReference type="InterPro" id="IPR000905">
    <property type="entry name" value="Gcp-like_dom"/>
</dbReference>
<keyword evidence="5 8" id="KW-0408">Iron</keyword>
<dbReference type="InterPro" id="IPR043129">
    <property type="entry name" value="ATPase_NBD"/>
</dbReference>
<dbReference type="Proteomes" id="UP000177122">
    <property type="component" value="Unassembled WGS sequence"/>
</dbReference>
<dbReference type="CDD" id="cd24133">
    <property type="entry name" value="ASKHA_NBD_TsaD_bac"/>
    <property type="match status" value="1"/>
</dbReference>
<evidence type="ECO:0000256" key="6">
    <source>
        <dbReference type="ARBA" id="ARBA00023315"/>
    </source>
</evidence>
<feature type="binding site" evidence="8">
    <location>
        <position position="355"/>
    </location>
    <ligand>
        <name>Fe cation</name>
        <dbReference type="ChEBI" id="CHEBI:24875"/>
    </ligand>
</feature>
<dbReference type="GO" id="GO:0002949">
    <property type="term" value="P:tRNA threonylcarbamoyladenosine modification"/>
    <property type="evidence" value="ECO:0007669"/>
    <property type="project" value="UniProtKB-UniRule"/>
</dbReference>
<feature type="binding site" evidence="8">
    <location>
        <position position="156"/>
    </location>
    <ligand>
        <name>Fe cation</name>
        <dbReference type="ChEBI" id="CHEBI:24875"/>
    </ligand>
</feature>
<dbReference type="SUPFAM" id="SSF53067">
    <property type="entry name" value="Actin-like ATPase domain"/>
    <property type="match status" value="3"/>
</dbReference>
<keyword evidence="3 8" id="KW-0819">tRNA processing</keyword>
<evidence type="ECO:0000256" key="2">
    <source>
        <dbReference type="ARBA" id="ARBA00022679"/>
    </source>
</evidence>
<dbReference type="GO" id="GO:0005506">
    <property type="term" value="F:iron ion binding"/>
    <property type="evidence" value="ECO:0007669"/>
    <property type="project" value="UniProtKB-UniRule"/>
</dbReference>
<comment type="caution">
    <text evidence="10">The sequence shown here is derived from an EMBL/GenBank/DDBJ whole genome shotgun (WGS) entry which is preliminary data.</text>
</comment>
<comment type="subcellular location">
    <subcellularLocation>
        <location evidence="8">Cytoplasm</location>
    </subcellularLocation>
</comment>
<evidence type="ECO:0000313" key="10">
    <source>
        <dbReference type="EMBL" id="OGZ04797.1"/>
    </source>
</evidence>
<comment type="similarity">
    <text evidence="8">Belongs to the KAE1 / TsaD family.</text>
</comment>
<dbReference type="Gene3D" id="3.30.420.40">
    <property type="match status" value="3"/>
</dbReference>
<organism evidence="10 11">
    <name type="scientific">Candidatus Lloydbacteria bacterium RIFCSPHIGHO2_01_FULL_49_22</name>
    <dbReference type="NCBI Taxonomy" id="1798658"/>
    <lineage>
        <taxon>Bacteria</taxon>
        <taxon>Candidatus Lloydiibacteriota</taxon>
    </lineage>
</organism>
<dbReference type="EMBL" id="MHLI01000020">
    <property type="protein sequence ID" value="OGZ04797.1"/>
    <property type="molecule type" value="Genomic_DNA"/>
</dbReference>
<dbReference type="InterPro" id="IPR017860">
    <property type="entry name" value="Peptidase_M22_CS"/>
</dbReference>
<dbReference type="PROSITE" id="PS01016">
    <property type="entry name" value="GLYCOPROTEASE"/>
    <property type="match status" value="1"/>
</dbReference>
<keyword evidence="1 8" id="KW-0963">Cytoplasm</keyword>
<accession>A0A1G2CU68</accession>
<evidence type="ECO:0000259" key="9">
    <source>
        <dbReference type="Pfam" id="PF00814"/>
    </source>
</evidence>
<dbReference type="Pfam" id="PF00814">
    <property type="entry name" value="TsaD"/>
    <property type="match status" value="2"/>
</dbReference>
<dbReference type="PANTHER" id="PTHR11735:SF6">
    <property type="entry name" value="TRNA N6-ADENOSINE THREONYLCARBAMOYLTRANSFERASE, MITOCHONDRIAL"/>
    <property type="match status" value="1"/>
</dbReference>
<dbReference type="AlphaFoldDB" id="A0A1G2CU68"/>
<feature type="domain" description="Gcp-like" evidence="9">
    <location>
        <begin position="112"/>
        <end position="361"/>
    </location>
</feature>
<dbReference type="PRINTS" id="PR00789">
    <property type="entry name" value="OSIALOPTASE"/>
</dbReference>
<feature type="binding site" evidence="8">
    <location>
        <position position="160"/>
    </location>
    <ligand>
        <name>Fe cation</name>
        <dbReference type="ChEBI" id="CHEBI:24875"/>
    </ligand>
</feature>
<comment type="function">
    <text evidence="8">Required for the formation of a threonylcarbamoyl group on adenosine at position 37 (t(6)A37) in tRNAs that read codons beginning with adenine. Is involved in the transfer of the threonylcarbamoyl moiety of threonylcarbamoyl-AMP (TC-AMP) to the N6 group of A37, together with TsaE and TsaB. TsaD likely plays a direct catalytic role in this reaction.</text>
</comment>
<name>A0A1G2CU68_9BACT</name>
<dbReference type="GO" id="GO:0061711">
    <property type="term" value="F:tRNA N(6)-L-threonylcarbamoyladenine synthase activity"/>
    <property type="evidence" value="ECO:0007669"/>
    <property type="project" value="UniProtKB-EC"/>
</dbReference>